<dbReference type="AlphaFoldDB" id="A0A6V7XM83"/>
<reference evidence="2 3" key="1">
    <citation type="submission" date="2020-08" db="EMBL/GenBank/DDBJ databases">
        <authorList>
            <person name="Koutsovoulos G."/>
            <person name="Danchin GJ E."/>
        </authorList>
    </citation>
    <scope>NUCLEOTIDE SEQUENCE [LARGE SCALE GENOMIC DNA]</scope>
</reference>
<proteinExistence type="predicted"/>
<dbReference type="InterPro" id="IPR036047">
    <property type="entry name" value="F-box-like_dom_sf"/>
</dbReference>
<dbReference type="OrthoDB" id="5906864at2759"/>
<evidence type="ECO:0000313" key="3">
    <source>
        <dbReference type="Proteomes" id="UP000580250"/>
    </source>
</evidence>
<dbReference type="Pfam" id="PF12937">
    <property type="entry name" value="F-box-like"/>
    <property type="match status" value="1"/>
</dbReference>
<dbReference type="Proteomes" id="UP000580250">
    <property type="component" value="Unassembled WGS sequence"/>
</dbReference>
<dbReference type="PROSITE" id="PS50181">
    <property type="entry name" value="FBOX"/>
    <property type="match status" value="1"/>
</dbReference>
<dbReference type="EMBL" id="CAJEWN010001780">
    <property type="protein sequence ID" value="CAD2199997.1"/>
    <property type="molecule type" value="Genomic_DNA"/>
</dbReference>
<evidence type="ECO:0000313" key="2">
    <source>
        <dbReference type="EMBL" id="CAD2199997.1"/>
    </source>
</evidence>
<evidence type="ECO:0000259" key="1">
    <source>
        <dbReference type="PROSITE" id="PS50181"/>
    </source>
</evidence>
<sequence length="187" mass="22184">MFYSLPTETKLDIFKYLSYKELFSIKQTNLYFRDFIDKYEGELAREKVFTIHFDHTINQFKKDLHRLNKPKSENFDFPLSEQLEEKINKLKYAKGFCPFLKKNGLKNPIPFYLPYQNSKNIVSHLSKRGEILFNKFSRASQYSTSKILKLTPFINPIHLLTLATSVVTLLKWRAIVQESTNPRFSKQ</sequence>
<name>A0A6V7XM83_MELEN</name>
<dbReference type="SUPFAM" id="SSF81383">
    <property type="entry name" value="F-box domain"/>
    <property type="match status" value="1"/>
</dbReference>
<accession>A0A6V7XM83</accession>
<organism evidence="2 3">
    <name type="scientific">Meloidogyne enterolobii</name>
    <name type="common">Root-knot nematode worm</name>
    <name type="synonym">Meloidogyne mayaguensis</name>
    <dbReference type="NCBI Taxonomy" id="390850"/>
    <lineage>
        <taxon>Eukaryota</taxon>
        <taxon>Metazoa</taxon>
        <taxon>Ecdysozoa</taxon>
        <taxon>Nematoda</taxon>
        <taxon>Chromadorea</taxon>
        <taxon>Rhabditida</taxon>
        <taxon>Tylenchina</taxon>
        <taxon>Tylenchomorpha</taxon>
        <taxon>Tylenchoidea</taxon>
        <taxon>Meloidogynidae</taxon>
        <taxon>Meloidogyninae</taxon>
        <taxon>Meloidogyne</taxon>
    </lineage>
</organism>
<feature type="domain" description="F-box" evidence="1">
    <location>
        <begin position="1"/>
        <end position="47"/>
    </location>
</feature>
<gene>
    <name evidence="2" type="ORF">MENT_LOCUS53435</name>
</gene>
<comment type="caution">
    <text evidence="2">The sequence shown here is derived from an EMBL/GenBank/DDBJ whole genome shotgun (WGS) entry which is preliminary data.</text>
</comment>
<protein>
    <recommendedName>
        <fullName evidence="1">F-box domain-containing protein</fullName>
    </recommendedName>
</protein>
<dbReference type="InterPro" id="IPR001810">
    <property type="entry name" value="F-box_dom"/>
</dbReference>